<name>A0A7W9SS91_ARMRO</name>
<evidence type="ECO:0000256" key="5">
    <source>
        <dbReference type="ARBA" id="ARBA00015611"/>
    </source>
</evidence>
<dbReference type="SUPFAM" id="SSF55486">
    <property type="entry name" value="Metalloproteases ('zincins'), catalytic domain"/>
    <property type="match status" value="1"/>
</dbReference>
<dbReference type="GO" id="GO:0016020">
    <property type="term" value="C:membrane"/>
    <property type="evidence" value="ECO:0007669"/>
    <property type="project" value="TreeGrafter"/>
</dbReference>
<keyword evidence="7" id="KW-0645">Protease</keyword>
<comment type="catalytic activity">
    <reaction evidence="1">
        <text>Release of an N-terminal amino acid, Xaa-|-Yaa- from a peptide, amide or arylamide. Xaa is preferably Ala, but may be most amino acids including Pro (slow action). When a terminal hydrophobic residue is followed by a prolyl residue, the two may be released as an intact Xaa-Pro dipeptide.</text>
        <dbReference type="EC" id="3.4.11.2"/>
    </reaction>
</comment>
<evidence type="ECO:0000256" key="3">
    <source>
        <dbReference type="ARBA" id="ARBA00010136"/>
    </source>
</evidence>
<evidence type="ECO:0000256" key="6">
    <source>
        <dbReference type="ARBA" id="ARBA00022438"/>
    </source>
</evidence>
<keyword evidence="14" id="KW-0732">Signal</keyword>
<evidence type="ECO:0000256" key="13">
    <source>
        <dbReference type="ARBA" id="ARBA00031533"/>
    </source>
</evidence>
<dbReference type="EMBL" id="JACHGW010000003">
    <property type="protein sequence ID" value="MBB6051293.1"/>
    <property type="molecule type" value="Genomic_DNA"/>
</dbReference>
<dbReference type="GO" id="GO:0005615">
    <property type="term" value="C:extracellular space"/>
    <property type="evidence" value="ECO:0007669"/>
    <property type="project" value="TreeGrafter"/>
</dbReference>
<evidence type="ECO:0000256" key="8">
    <source>
        <dbReference type="ARBA" id="ARBA00022723"/>
    </source>
</evidence>
<gene>
    <name evidence="17" type="ORF">HNQ39_003103</name>
</gene>
<keyword evidence="18" id="KW-1185">Reference proteome</keyword>
<dbReference type="PANTHER" id="PTHR11533:SF174">
    <property type="entry name" value="PUROMYCIN-SENSITIVE AMINOPEPTIDASE-RELATED"/>
    <property type="match status" value="1"/>
</dbReference>
<dbReference type="Proteomes" id="UP000520814">
    <property type="component" value="Unassembled WGS sequence"/>
</dbReference>
<dbReference type="GO" id="GO:0042277">
    <property type="term" value="F:peptide binding"/>
    <property type="evidence" value="ECO:0007669"/>
    <property type="project" value="TreeGrafter"/>
</dbReference>
<comment type="caution">
    <text evidence="17">The sequence shown here is derived from an EMBL/GenBank/DDBJ whole genome shotgun (WGS) entry which is preliminary data.</text>
</comment>
<protein>
    <recommendedName>
        <fullName evidence="5">Aminopeptidase N</fullName>
        <ecNumber evidence="4">3.4.11.2</ecNumber>
    </recommendedName>
    <alternativeName>
        <fullName evidence="12">Alanine aminopeptidase</fullName>
    </alternativeName>
    <alternativeName>
        <fullName evidence="13">Lysyl aminopeptidase</fullName>
    </alternativeName>
</protein>
<dbReference type="Pfam" id="PF17900">
    <property type="entry name" value="Peptidase_M1_N"/>
    <property type="match status" value="1"/>
</dbReference>
<dbReference type="GO" id="GO:0006508">
    <property type="term" value="P:proteolysis"/>
    <property type="evidence" value="ECO:0007669"/>
    <property type="project" value="UniProtKB-KW"/>
</dbReference>
<feature type="signal peptide" evidence="14">
    <location>
        <begin position="1"/>
        <end position="22"/>
    </location>
</feature>
<dbReference type="InterPro" id="IPR027268">
    <property type="entry name" value="Peptidase_M4/M1_CTD_sf"/>
</dbReference>
<organism evidence="17 18">
    <name type="scientific">Armatimonas rosea</name>
    <dbReference type="NCBI Taxonomy" id="685828"/>
    <lineage>
        <taxon>Bacteria</taxon>
        <taxon>Bacillati</taxon>
        <taxon>Armatimonadota</taxon>
        <taxon>Armatimonadia</taxon>
        <taxon>Armatimonadales</taxon>
        <taxon>Armatimonadaceae</taxon>
        <taxon>Armatimonas</taxon>
    </lineage>
</organism>
<evidence type="ECO:0000256" key="2">
    <source>
        <dbReference type="ARBA" id="ARBA00001947"/>
    </source>
</evidence>
<dbReference type="AlphaFoldDB" id="A0A7W9SS91"/>
<evidence type="ECO:0000259" key="15">
    <source>
        <dbReference type="Pfam" id="PF01433"/>
    </source>
</evidence>
<dbReference type="EC" id="3.4.11.2" evidence="4"/>
<feature type="domain" description="Peptidase M1 membrane alanine aminopeptidase" evidence="15">
    <location>
        <begin position="266"/>
        <end position="469"/>
    </location>
</feature>
<proteinExistence type="inferred from homology"/>
<dbReference type="PRINTS" id="PR00756">
    <property type="entry name" value="ALADIPTASE"/>
</dbReference>
<dbReference type="GO" id="GO:0016285">
    <property type="term" value="F:alanyl aminopeptidase activity"/>
    <property type="evidence" value="ECO:0007669"/>
    <property type="project" value="UniProtKB-EC"/>
</dbReference>
<keyword evidence="9 17" id="KW-0378">Hydrolase</keyword>
<evidence type="ECO:0000256" key="1">
    <source>
        <dbReference type="ARBA" id="ARBA00000098"/>
    </source>
</evidence>
<sequence>MYRHRLFLTLLALGIAAVPTLAQRGGGNPFAPPAAKLQYAPDRDFDLQHLKVELDIDWPNRKFTGASTNTVAPLRAGLTVLHFHAGKNIEVATADTEGKPLTFKRDGELLAVTFPAPLAKDKPLLVRFTYKGGGIQGGGFGQGDGFHWMNPTENNKDKQGFWTQGETSGNREWAVTWDYPNDFTTTETITTVPAEWSVVGNGLPLSDTVKNGRRTVRWKMTQPHATYLMALVAGPFDIKKDKWRDVPLWYVVPKGYGDMIDASFGDTPDMLEFFSTITGVKYAWPKYAQNAMYDFGGGMENVSSTTLGMGALTDFRSGFRGMASLNSHELAHQWFGDLVTCKDWGEAWLNESFATFFETLYMEHSRGKHAYDREIEGNMRAYFGESRRYKRPVSTNLYRDPDVMFDSHTYPKGGVILHTLRRQLGDAVFFGGIKKYLTEHRHTPVEWEDLCRAFTDYSGINCEPFFQQWLLKPGHPVLEYDWKWDEATSEVVLSVKQTQDTADGTPIYTIPTKVGLIRDSLNRVPVTLSAAEQVFRIKATSKPAAVILDPDHDFLRELKHDFAPDELLPILKYAPVGLDKTIAMQGLLTDTPSEAAVAAIAALGKADAERFPALASLDGLGRLEREDLRPLWRGLLTHVSDARRGDAIRALGKLKHDPADAKLLIGLLTEKETYSNCAAIATVLDVWDDKAYATEIAKAKKLAQRPRRGGGR</sequence>
<comment type="cofactor">
    <cofactor evidence="2">
        <name>Zn(2+)</name>
        <dbReference type="ChEBI" id="CHEBI:29105"/>
    </cofactor>
</comment>
<dbReference type="PANTHER" id="PTHR11533">
    <property type="entry name" value="PROTEASE M1 ZINC METALLOPROTEASE"/>
    <property type="match status" value="1"/>
</dbReference>
<dbReference type="Pfam" id="PF01433">
    <property type="entry name" value="Peptidase_M1"/>
    <property type="match status" value="1"/>
</dbReference>
<dbReference type="Gene3D" id="2.60.40.1730">
    <property type="entry name" value="tricorn interacting facor f3 domain"/>
    <property type="match status" value="1"/>
</dbReference>
<evidence type="ECO:0000256" key="14">
    <source>
        <dbReference type="SAM" id="SignalP"/>
    </source>
</evidence>
<reference evidence="17 18" key="1">
    <citation type="submission" date="2020-08" db="EMBL/GenBank/DDBJ databases">
        <title>Genomic Encyclopedia of Type Strains, Phase IV (KMG-IV): sequencing the most valuable type-strain genomes for metagenomic binning, comparative biology and taxonomic classification.</title>
        <authorList>
            <person name="Goeker M."/>
        </authorList>
    </citation>
    <scope>NUCLEOTIDE SEQUENCE [LARGE SCALE GENOMIC DNA]</scope>
    <source>
        <strain evidence="17 18">DSM 23562</strain>
    </source>
</reference>
<evidence type="ECO:0000256" key="12">
    <source>
        <dbReference type="ARBA" id="ARBA00029811"/>
    </source>
</evidence>
<dbReference type="InterPro" id="IPR042097">
    <property type="entry name" value="Aminopeptidase_N-like_N_sf"/>
</dbReference>
<accession>A0A7W9SS91</accession>
<evidence type="ECO:0000313" key="18">
    <source>
        <dbReference type="Proteomes" id="UP000520814"/>
    </source>
</evidence>
<dbReference type="Gene3D" id="1.10.390.10">
    <property type="entry name" value="Neutral Protease Domain 2"/>
    <property type="match status" value="1"/>
</dbReference>
<keyword evidence="8" id="KW-0479">Metal-binding</keyword>
<dbReference type="InterPro" id="IPR045357">
    <property type="entry name" value="Aminopeptidase_N-like_N"/>
</dbReference>
<evidence type="ECO:0000259" key="16">
    <source>
        <dbReference type="Pfam" id="PF17900"/>
    </source>
</evidence>
<dbReference type="CDD" id="cd09603">
    <property type="entry name" value="M1_APN_like"/>
    <property type="match status" value="1"/>
</dbReference>
<dbReference type="GO" id="GO:0043171">
    <property type="term" value="P:peptide catabolic process"/>
    <property type="evidence" value="ECO:0007669"/>
    <property type="project" value="TreeGrafter"/>
</dbReference>
<dbReference type="InterPro" id="IPR014782">
    <property type="entry name" value="Peptidase_M1_dom"/>
</dbReference>
<keyword evidence="10" id="KW-0862">Zinc</keyword>
<evidence type="ECO:0000256" key="10">
    <source>
        <dbReference type="ARBA" id="ARBA00022833"/>
    </source>
</evidence>
<dbReference type="SUPFAM" id="SSF63737">
    <property type="entry name" value="Leukotriene A4 hydrolase N-terminal domain"/>
    <property type="match status" value="1"/>
</dbReference>
<feature type="chain" id="PRO_5031355367" description="Aminopeptidase N" evidence="14">
    <location>
        <begin position="23"/>
        <end position="712"/>
    </location>
</feature>
<dbReference type="GO" id="GO:0005737">
    <property type="term" value="C:cytoplasm"/>
    <property type="evidence" value="ECO:0007669"/>
    <property type="project" value="TreeGrafter"/>
</dbReference>
<comment type="similarity">
    <text evidence="3">Belongs to the peptidase M1 family.</text>
</comment>
<feature type="domain" description="Aminopeptidase N-like N-terminal" evidence="16">
    <location>
        <begin position="49"/>
        <end position="228"/>
    </location>
</feature>
<evidence type="ECO:0000313" key="17">
    <source>
        <dbReference type="EMBL" id="MBB6051293.1"/>
    </source>
</evidence>
<dbReference type="InterPro" id="IPR050344">
    <property type="entry name" value="Peptidase_M1_aminopeptidases"/>
</dbReference>
<evidence type="ECO:0000256" key="7">
    <source>
        <dbReference type="ARBA" id="ARBA00022670"/>
    </source>
</evidence>
<keyword evidence="6 17" id="KW-0031">Aminopeptidase</keyword>
<dbReference type="RefSeq" id="WP_184197966.1">
    <property type="nucleotide sequence ID" value="NZ_JACHGW010000003.1"/>
</dbReference>
<evidence type="ECO:0000256" key="4">
    <source>
        <dbReference type="ARBA" id="ARBA00012564"/>
    </source>
</evidence>
<evidence type="ECO:0000256" key="11">
    <source>
        <dbReference type="ARBA" id="ARBA00023049"/>
    </source>
</evidence>
<keyword evidence="11" id="KW-0482">Metalloprotease</keyword>
<dbReference type="GO" id="GO:0070006">
    <property type="term" value="F:metalloaminopeptidase activity"/>
    <property type="evidence" value="ECO:0007669"/>
    <property type="project" value="TreeGrafter"/>
</dbReference>
<dbReference type="InterPro" id="IPR001930">
    <property type="entry name" value="Peptidase_M1"/>
</dbReference>
<dbReference type="GO" id="GO:0008270">
    <property type="term" value="F:zinc ion binding"/>
    <property type="evidence" value="ECO:0007669"/>
    <property type="project" value="InterPro"/>
</dbReference>
<evidence type="ECO:0000256" key="9">
    <source>
        <dbReference type="ARBA" id="ARBA00022801"/>
    </source>
</evidence>